<dbReference type="Proteomes" id="UP000061362">
    <property type="component" value="Chromosome"/>
</dbReference>
<dbReference type="Proteomes" id="UP000062475">
    <property type="component" value="Chromosome"/>
</dbReference>
<sequence length="76" mass="8603">MLFDPSPKRDRKDFFDREGELERLKTLSSPIALTLGLRRTGKSSLIRIALGELGLPNSYLTLESFKRLTSRTGTSF</sequence>
<name>A0A0K1T3X2_9CREN</name>
<dbReference type="EMBL" id="CP012174">
    <property type="protein sequence ID" value="AKV79258.1"/>
    <property type="molecule type" value="Genomic_DNA"/>
</dbReference>
<evidence type="ECO:0000313" key="3">
    <source>
        <dbReference type="EMBL" id="AKV79258.1"/>
    </source>
</evidence>
<dbReference type="Gene3D" id="3.40.50.300">
    <property type="entry name" value="P-loop containing nucleotide triphosphate hydrolases"/>
    <property type="match status" value="1"/>
</dbReference>
<dbReference type="Proteomes" id="UP000062398">
    <property type="component" value="Chromosome"/>
</dbReference>
<dbReference type="EMBL" id="CP012173">
    <property type="protein sequence ID" value="AKV77006.1"/>
    <property type="molecule type" value="Genomic_DNA"/>
</dbReference>
<evidence type="ECO:0000313" key="5">
    <source>
        <dbReference type="Proteomes" id="UP000061362"/>
    </source>
</evidence>
<evidence type="ECO:0008006" key="9">
    <source>
        <dbReference type="Google" id="ProtNLM"/>
    </source>
</evidence>
<evidence type="ECO:0000313" key="4">
    <source>
        <dbReference type="EMBL" id="AKV81503.1"/>
    </source>
</evidence>
<evidence type="ECO:0000313" key="2">
    <source>
        <dbReference type="EMBL" id="AKV77006.1"/>
    </source>
</evidence>
<dbReference type="EMBL" id="CP012175">
    <property type="protein sequence ID" value="AKV81503.1"/>
    <property type="molecule type" value="Genomic_DNA"/>
</dbReference>
<evidence type="ECO:0000313" key="8">
    <source>
        <dbReference type="Proteomes" id="UP000068832"/>
    </source>
</evidence>
<evidence type="ECO:0000313" key="7">
    <source>
        <dbReference type="Proteomes" id="UP000062475"/>
    </source>
</evidence>
<dbReference type="Proteomes" id="UP000068832">
    <property type="component" value="Chromosome"/>
</dbReference>
<gene>
    <name evidence="1" type="ORF">MsedA_1842</name>
    <name evidence="2" type="ORF">MsedB_1844</name>
    <name evidence="3" type="ORF">MsedC_1842</name>
    <name evidence="4" type="ORF">MsedD_1843</name>
</gene>
<dbReference type="AlphaFoldDB" id="A0A0K1T3X2"/>
<dbReference type="PATRIC" id="fig|43687.5.peg.1939"/>
<evidence type="ECO:0000313" key="6">
    <source>
        <dbReference type="Proteomes" id="UP000062398"/>
    </source>
</evidence>
<reference evidence="5 6" key="1">
    <citation type="journal article" date="2015" name="Genome Announc.">
        <title>Complete Genome Sequences of Evolved Arsenate-Resistant Metallosphaera sedula Strains.</title>
        <authorList>
            <person name="Ai C."/>
            <person name="McCarthy S."/>
            <person name="Schackwitz W."/>
            <person name="Martin J."/>
            <person name="Lipzen A."/>
            <person name="Blum P."/>
        </authorList>
    </citation>
    <scope>NUCLEOTIDE SEQUENCE [LARGE SCALE GENOMIC DNA]</scope>
    <source>
        <strain evidence="3 6">ARS120-1</strain>
        <strain evidence="4 5">ARS120-2</strain>
        <strain evidence="1 8">ARS50-1</strain>
        <strain evidence="2 7">ARS50-2</strain>
    </source>
</reference>
<protein>
    <recommendedName>
        <fullName evidence="9">ATPase domain-containing protein</fullName>
    </recommendedName>
</protein>
<accession>A0A0K1T3X2</accession>
<dbReference type="PANTHER" id="PTHR34301:SF8">
    <property type="entry name" value="ATPASE DOMAIN-CONTAINING PROTEIN"/>
    <property type="match status" value="1"/>
</dbReference>
<dbReference type="EMBL" id="CP012172">
    <property type="protein sequence ID" value="AKV74770.1"/>
    <property type="molecule type" value="Genomic_DNA"/>
</dbReference>
<dbReference type="PANTHER" id="PTHR34301">
    <property type="entry name" value="DNA-BINDING PROTEIN-RELATED"/>
    <property type="match status" value="1"/>
</dbReference>
<dbReference type="SUPFAM" id="SSF52540">
    <property type="entry name" value="P-loop containing nucleoside triphosphate hydrolases"/>
    <property type="match status" value="1"/>
</dbReference>
<evidence type="ECO:0000313" key="1">
    <source>
        <dbReference type="EMBL" id="AKV74770.1"/>
    </source>
</evidence>
<dbReference type="InterPro" id="IPR027417">
    <property type="entry name" value="P-loop_NTPase"/>
</dbReference>
<organism evidence="4 5">
    <name type="scientific">Metallosphaera sedula</name>
    <dbReference type="NCBI Taxonomy" id="43687"/>
    <lineage>
        <taxon>Archaea</taxon>
        <taxon>Thermoproteota</taxon>
        <taxon>Thermoprotei</taxon>
        <taxon>Sulfolobales</taxon>
        <taxon>Sulfolobaceae</taxon>
        <taxon>Metallosphaera</taxon>
    </lineage>
</organism>
<proteinExistence type="predicted"/>